<feature type="compositionally biased region" description="Low complexity" evidence="1">
    <location>
        <begin position="51"/>
        <end position="65"/>
    </location>
</feature>
<name>A0A1Y2G1R6_9BASI</name>
<dbReference type="InParanoid" id="A0A1Y2G1R6"/>
<evidence type="ECO:0000313" key="4">
    <source>
        <dbReference type="Proteomes" id="UP000193467"/>
    </source>
</evidence>
<feature type="compositionally biased region" description="Low complexity" evidence="1">
    <location>
        <begin position="289"/>
        <end position="300"/>
    </location>
</feature>
<organism evidence="3 4">
    <name type="scientific">Leucosporidium creatinivorum</name>
    <dbReference type="NCBI Taxonomy" id="106004"/>
    <lineage>
        <taxon>Eukaryota</taxon>
        <taxon>Fungi</taxon>
        <taxon>Dikarya</taxon>
        <taxon>Basidiomycota</taxon>
        <taxon>Pucciniomycotina</taxon>
        <taxon>Microbotryomycetes</taxon>
        <taxon>Leucosporidiales</taxon>
        <taxon>Leucosporidium</taxon>
    </lineage>
</organism>
<accession>A0A1Y2G1R6</accession>
<gene>
    <name evidence="3" type="ORF">BCR35DRAFT_299406</name>
</gene>
<evidence type="ECO:0000259" key="2">
    <source>
        <dbReference type="PROSITE" id="PS50006"/>
    </source>
</evidence>
<keyword evidence="4" id="KW-1185">Reference proteome</keyword>
<dbReference type="EMBL" id="MCGR01000003">
    <property type="protein sequence ID" value="ORY90818.1"/>
    <property type="molecule type" value="Genomic_DNA"/>
</dbReference>
<sequence>MLVDISNSVQVTPAPSSPSNAVPLEGAGNKRPWQGQDDLLPSKLKAKRGLGSSSSPVAAGRSSSPFGFTNSRLAPYDAPTSPSFSKLSTSPAPNNFSSLPPSSPSFARSADLLESVVAAPEVAAVEDDDDDEPLVLRLERGTMMQFGRKAKQRALPCPEATLPIALPKSAKNASRLHCTVKIKPSTSKIVVEIRVIGQNGMKIDGKLWRAGSVAVLLVEAGAKVDLDFWGWSSVVIVAESEKKKRERTVSTRAPVIRMSSPASSAYNSLFDDTGDLSLPEELLPVASSSSSSRAIPASPTHSDHSALSELSSPAHASAALPESRAEVLLGTLGLDLPGLVASQIVFSPRSTVGVEEVIKGLLREVGGMWNVLKDDKGSEDQSEEREDRAVEEWWDVVECVLREQPFFGCIDNAGLKDAAGHPLPPVYFYIPDADPSASRVEALEPFVKRVRGARTSKPVRYFWAKPSLRKNR</sequence>
<reference evidence="3 4" key="1">
    <citation type="submission" date="2016-07" db="EMBL/GenBank/DDBJ databases">
        <title>Pervasive Adenine N6-methylation of Active Genes in Fungi.</title>
        <authorList>
            <consortium name="DOE Joint Genome Institute"/>
            <person name="Mondo S.J."/>
            <person name="Dannebaum R.O."/>
            <person name="Kuo R.C."/>
            <person name="Labutti K."/>
            <person name="Haridas S."/>
            <person name="Kuo A."/>
            <person name="Salamov A."/>
            <person name="Ahrendt S.R."/>
            <person name="Lipzen A."/>
            <person name="Sullivan W."/>
            <person name="Andreopoulos W.B."/>
            <person name="Clum A."/>
            <person name="Lindquist E."/>
            <person name="Daum C."/>
            <person name="Ramamoorthy G.K."/>
            <person name="Gryganskyi A."/>
            <person name="Culley D."/>
            <person name="Magnuson J.K."/>
            <person name="James T.Y."/>
            <person name="O'Malley M.A."/>
            <person name="Stajich J.E."/>
            <person name="Spatafora J.W."/>
            <person name="Visel A."/>
            <person name="Grigoriev I.V."/>
        </authorList>
    </citation>
    <scope>NUCLEOTIDE SEQUENCE [LARGE SCALE GENOMIC DNA]</scope>
    <source>
        <strain evidence="3 4">62-1032</strain>
    </source>
</reference>
<feature type="domain" description="FHA" evidence="2">
    <location>
        <begin position="144"/>
        <end position="208"/>
    </location>
</feature>
<proteinExistence type="predicted"/>
<feature type="compositionally biased region" description="Polar residues" evidence="1">
    <location>
        <begin position="1"/>
        <end position="20"/>
    </location>
</feature>
<evidence type="ECO:0000256" key="1">
    <source>
        <dbReference type="SAM" id="MobiDB-lite"/>
    </source>
</evidence>
<feature type="region of interest" description="Disordered" evidence="1">
    <location>
        <begin position="1"/>
        <end position="102"/>
    </location>
</feature>
<dbReference type="AlphaFoldDB" id="A0A1Y2G1R6"/>
<dbReference type="OrthoDB" id="5348546at2759"/>
<feature type="compositionally biased region" description="Low complexity" evidence="1">
    <location>
        <begin position="90"/>
        <end position="102"/>
    </location>
</feature>
<comment type="caution">
    <text evidence="3">The sequence shown here is derived from an EMBL/GenBank/DDBJ whole genome shotgun (WGS) entry which is preliminary data.</text>
</comment>
<feature type="region of interest" description="Disordered" evidence="1">
    <location>
        <begin position="289"/>
        <end position="310"/>
    </location>
</feature>
<dbReference type="PROSITE" id="PS50006">
    <property type="entry name" value="FHA_DOMAIN"/>
    <property type="match status" value="1"/>
</dbReference>
<evidence type="ECO:0000313" key="3">
    <source>
        <dbReference type="EMBL" id="ORY90818.1"/>
    </source>
</evidence>
<dbReference type="Proteomes" id="UP000193467">
    <property type="component" value="Unassembled WGS sequence"/>
</dbReference>
<protein>
    <recommendedName>
        <fullName evidence="2">FHA domain-containing protein</fullName>
    </recommendedName>
</protein>
<feature type="compositionally biased region" description="Polar residues" evidence="1">
    <location>
        <begin position="80"/>
        <end position="89"/>
    </location>
</feature>
<dbReference type="InterPro" id="IPR000253">
    <property type="entry name" value="FHA_dom"/>
</dbReference>